<evidence type="ECO:0000313" key="2">
    <source>
        <dbReference type="EMBL" id="DAE10076.1"/>
    </source>
</evidence>
<sequence length="40" mass="4722">MKAHLKSHYQRNEIFYRAIRTAAVMIFALIIVLTWELTTA</sequence>
<feature type="transmembrane region" description="Helical" evidence="1">
    <location>
        <begin position="14"/>
        <end position="35"/>
    </location>
</feature>
<proteinExistence type="predicted"/>
<dbReference type="EMBL" id="BK015502">
    <property type="protein sequence ID" value="DAE10076.1"/>
    <property type="molecule type" value="Genomic_DNA"/>
</dbReference>
<evidence type="ECO:0000256" key="1">
    <source>
        <dbReference type="SAM" id="Phobius"/>
    </source>
</evidence>
<reference evidence="2" key="1">
    <citation type="journal article" date="2021" name="Proc. Natl. Acad. Sci. U.S.A.">
        <title>A Catalog of Tens of Thousands of Viruses from Human Metagenomes Reveals Hidden Associations with Chronic Diseases.</title>
        <authorList>
            <person name="Tisza M.J."/>
            <person name="Buck C.B."/>
        </authorList>
    </citation>
    <scope>NUCLEOTIDE SEQUENCE</scope>
    <source>
        <strain evidence="2">Ct4sp3</strain>
    </source>
</reference>
<keyword evidence="1" id="KW-0812">Transmembrane</keyword>
<keyword evidence="1" id="KW-0472">Membrane</keyword>
<accession>A0A8S5PUW6</accession>
<keyword evidence="1" id="KW-1133">Transmembrane helix</keyword>
<protein>
    <submittedName>
        <fullName evidence="2">Uncharacterized protein</fullName>
    </submittedName>
</protein>
<organism evidence="2">
    <name type="scientific">Siphoviridae sp. ct4sp3</name>
    <dbReference type="NCBI Taxonomy" id="2825332"/>
    <lineage>
        <taxon>Viruses</taxon>
        <taxon>Duplodnaviria</taxon>
        <taxon>Heunggongvirae</taxon>
        <taxon>Uroviricota</taxon>
        <taxon>Caudoviricetes</taxon>
    </lineage>
</organism>
<name>A0A8S5PUW6_9CAUD</name>